<keyword evidence="4" id="KW-1185">Reference proteome</keyword>
<evidence type="ECO:0000256" key="2">
    <source>
        <dbReference type="SAM" id="Phobius"/>
    </source>
</evidence>
<keyword evidence="2" id="KW-0812">Transmembrane</keyword>
<reference evidence="3" key="1">
    <citation type="journal article" date="2020" name="Stud. Mycol.">
        <title>101 Dothideomycetes genomes: a test case for predicting lifestyles and emergence of pathogens.</title>
        <authorList>
            <person name="Haridas S."/>
            <person name="Albert R."/>
            <person name="Binder M."/>
            <person name="Bloem J."/>
            <person name="Labutti K."/>
            <person name="Salamov A."/>
            <person name="Andreopoulos B."/>
            <person name="Baker S."/>
            <person name="Barry K."/>
            <person name="Bills G."/>
            <person name="Bluhm B."/>
            <person name="Cannon C."/>
            <person name="Castanera R."/>
            <person name="Culley D."/>
            <person name="Daum C."/>
            <person name="Ezra D."/>
            <person name="Gonzalez J."/>
            <person name="Henrissat B."/>
            <person name="Kuo A."/>
            <person name="Liang C."/>
            <person name="Lipzen A."/>
            <person name="Lutzoni F."/>
            <person name="Magnuson J."/>
            <person name="Mondo S."/>
            <person name="Nolan M."/>
            <person name="Ohm R."/>
            <person name="Pangilinan J."/>
            <person name="Park H.-J."/>
            <person name="Ramirez L."/>
            <person name="Alfaro M."/>
            <person name="Sun H."/>
            <person name="Tritt A."/>
            <person name="Yoshinaga Y."/>
            <person name="Zwiers L.-H."/>
            <person name="Turgeon B."/>
            <person name="Goodwin S."/>
            <person name="Spatafora J."/>
            <person name="Crous P."/>
            <person name="Grigoriev I."/>
        </authorList>
    </citation>
    <scope>NUCLEOTIDE SEQUENCE</scope>
    <source>
        <strain evidence="3">CBS 121167</strain>
    </source>
</reference>
<keyword evidence="2" id="KW-1133">Transmembrane helix</keyword>
<feature type="region of interest" description="Disordered" evidence="1">
    <location>
        <begin position="125"/>
        <end position="144"/>
    </location>
</feature>
<evidence type="ECO:0000313" key="4">
    <source>
        <dbReference type="Proteomes" id="UP000799438"/>
    </source>
</evidence>
<evidence type="ECO:0000313" key="3">
    <source>
        <dbReference type="EMBL" id="KAF2145375.1"/>
    </source>
</evidence>
<organism evidence="3 4">
    <name type="scientific">Aplosporella prunicola CBS 121167</name>
    <dbReference type="NCBI Taxonomy" id="1176127"/>
    <lineage>
        <taxon>Eukaryota</taxon>
        <taxon>Fungi</taxon>
        <taxon>Dikarya</taxon>
        <taxon>Ascomycota</taxon>
        <taxon>Pezizomycotina</taxon>
        <taxon>Dothideomycetes</taxon>
        <taxon>Dothideomycetes incertae sedis</taxon>
        <taxon>Botryosphaeriales</taxon>
        <taxon>Aplosporellaceae</taxon>
        <taxon>Aplosporella</taxon>
    </lineage>
</organism>
<feature type="transmembrane region" description="Helical" evidence="2">
    <location>
        <begin position="314"/>
        <end position="333"/>
    </location>
</feature>
<name>A0A6A6BQ11_9PEZI</name>
<gene>
    <name evidence="3" type="ORF">K452DRAFT_283736</name>
</gene>
<dbReference type="Proteomes" id="UP000799438">
    <property type="component" value="Unassembled WGS sequence"/>
</dbReference>
<dbReference type="EMBL" id="ML995477">
    <property type="protein sequence ID" value="KAF2145375.1"/>
    <property type="molecule type" value="Genomic_DNA"/>
</dbReference>
<sequence>MNASSRLLRPIPKAPCQLCESVLAQPARHQRFFSSAFAARPQLRAHQPQPHRTRQFPRNITAKTVPRRPRVNHIPTPVDPAHEADKAEGAVNAIIASDSSVPSEEKILKALDVCEESAAYLAQLSSKKPKTKQGSGGNTSPASMLLGLDPQSTSASLEKPIEQVSTCAYHLMLHPTVFITPKVLNAYVNIQLLLRRPDSLPEILYLYANKPVPSPGSSPVTYKVPNPKKVMAAVPREIANRALEAAMEAKDLHLALSVIELTFRQPAYSKAKVLNKVLLPGMGLSLAPVAAYILASKFAEYQQVVDAGTATTTALAGILTYVGAVTTVGVVAVTTANDHMDRVTWAPGMALTERWLREEERAAVDMVAQAWGFKEDLRRGEEEGEEWDELREWVGLRGMVLDKVDLMEGMQ</sequence>
<dbReference type="RefSeq" id="XP_033401087.1">
    <property type="nucleotide sequence ID" value="XM_033539827.1"/>
</dbReference>
<accession>A0A6A6BQ11</accession>
<evidence type="ECO:0000256" key="1">
    <source>
        <dbReference type="SAM" id="MobiDB-lite"/>
    </source>
</evidence>
<proteinExistence type="predicted"/>
<dbReference type="GeneID" id="54297323"/>
<keyword evidence="2" id="KW-0472">Membrane</keyword>
<dbReference type="AlphaFoldDB" id="A0A6A6BQ11"/>
<dbReference type="OrthoDB" id="5360701at2759"/>
<feature type="transmembrane region" description="Helical" evidence="2">
    <location>
        <begin position="273"/>
        <end position="294"/>
    </location>
</feature>
<protein>
    <submittedName>
        <fullName evidence="3">Uncharacterized protein</fullName>
    </submittedName>
</protein>